<proteinExistence type="predicted"/>
<dbReference type="RefSeq" id="XP_030750276.1">
    <property type="nucleotide sequence ID" value="XM_030894416.1"/>
</dbReference>
<dbReference type="InParanoid" id="A0A6J2XGM2"/>
<organism evidence="1 2">
    <name type="scientific">Sitophilus oryzae</name>
    <name type="common">Rice weevil</name>
    <name type="synonym">Curculio oryzae</name>
    <dbReference type="NCBI Taxonomy" id="7048"/>
    <lineage>
        <taxon>Eukaryota</taxon>
        <taxon>Metazoa</taxon>
        <taxon>Ecdysozoa</taxon>
        <taxon>Arthropoda</taxon>
        <taxon>Hexapoda</taxon>
        <taxon>Insecta</taxon>
        <taxon>Pterygota</taxon>
        <taxon>Neoptera</taxon>
        <taxon>Endopterygota</taxon>
        <taxon>Coleoptera</taxon>
        <taxon>Polyphaga</taxon>
        <taxon>Cucujiformia</taxon>
        <taxon>Curculionidae</taxon>
        <taxon>Dryophthorinae</taxon>
        <taxon>Sitophilus</taxon>
    </lineage>
</organism>
<evidence type="ECO:0000313" key="1">
    <source>
        <dbReference type="Proteomes" id="UP000504635"/>
    </source>
</evidence>
<dbReference type="KEGG" id="soy:115878063"/>
<dbReference type="OrthoDB" id="6745974at2759"/>
<protein>
    <submittedName>
        <fullName evidence="2">Uncharacterized protein LOC115878063</fullName>
    </submittedName>
</protein>
<dbReference type="GeneID" id="115878063"/>
<name>A0A6J2XGM2_SITOR</name>
<evidence type="ECO:0000313" key="2">
    <source>
        <dbReference type="RefSeq" id="XP_030750276.1"/>
    </source>
</evidence>
<sequence>MKKTSKRRVLASVVHCQTLYAAPAWHTAITSQNRLAKLRRIQRALCIRVCSAYRTISGEGAGVIAGIPPIVLLMQKRYEVYNGSTKNETRAQLMEILQEKWTGGRHGRWTFTLIPKLLKWITRSYDEVDYYITQILSGHVAGESFFSW</sequence>
<gene>
    <name evidence="2" type="primary">LOC115878063</name>
</gene>
<dbReference type="Proteomes" id="UP000504635">
    <property type="component" value="Unplaced"/>
</dbReference>
<keyword evidence="1" id="KW-1185">Reference proteome</keyword>
<accession>A0A6J2XGM2</accession>
<dbReference type="AlphaFoldDB" id="A0A6J2XGM2"/>
<reference evidence="2" key="1">
    <citation type="submission" date="2025-08" db="UniProtKB">
        <authorList>
            <consortium name="RefSeq"/>
        </authorList>
    </citation>
    <scope>IDENTIFICATION</scope>
    <source>
        <tissue evidence="2">Gonads</tissue>
    </source>
</reference>